<accession>A0A0U1KVV2</accession>
<keyword evidence="3" id="KW-1185">Reference proteome</keyword>
<evidence type="ECO:0000313" key="3">
    <source>
        <dbReference type="Proteomes" id="UP000049855"/>
    </source>
</evidence>
<gene>
    <name evidence="2" type="ORF">SpAn4DRAFT_3428</name>
</gene>
<feature type="transmembrane region" description="Helical" evidence="1">
    <location>
        <begin position="150"/>
        <end position="168"/>
    </location>
</feature>
<feature type="transmembrane region" description="Helical" evidence="1">
    <location>
        <begin position="32"/>
        <end position="49"/>
    </location>
</feature>
<reference evidence="3" key="1">
    <citation type="submission" date="2015-03" db="EMBL/GenBank/DDBJ databases">
        <authorList>
            <person name="Nijsse Bart"/>
        </authorList>
    </citation>
    <scope>NUCLEOTIDE SEQUENCE [LARGE SCALE GENOMIC DNA]</scope>
</reference>
<dbReference type="Proteomes" id="UP000049855">
    <property type="component" value="Unassembled WGS sequence"/>
</dbReference>
<sequence length="176" mass="20696">MHTLHHGFWIYFFTRHHPKVWQFVFGAMMPDYIYVVLLGLLLLKGYVAWSELGSLGPDVLMSLVPLFPWVARIDLIGHSVPIWFTALVVSFLPGIKKIQAFIIGWGTHLLVDALTHGAYSNFYLFPLGANTVESPVSYWEHNHWFREYRLINACLMAAVAIYMFWEWWKRRKQIRK</sequence>
<dbReference type="AlphaFoldDB" id="A0A0U1KVV2"/>
<dbReference type="EMBL" id="CTRP01000005">
    <property type="protein sequence ID" value="CQR71562.1"/>
    <property type="molecule type" value="Genomic_DNA"/>
</dbReference>
<feature type="transmembrane region" description="Helical" evidence="1">
    <location>
        <begin position="69"/>
        <end position="93"/>
    </location>
</feature>
<keyword evidence="1" id="KW-1133">Transmembrane helix</keyword>
<evidence type="ECO:0000256" key="1">
    <source>
        <dbReference type="SAM" id="Phobius"/>
    </source>
</evidence>
<keyword evidence="1" id="KW-0472">Membrane</keyword>
<protein>
    <submittedName>
        <fullName evidence="2">Uncharacterized protein</fullName>
    </submittedName>
</protein>
<keyword evidence="1" id="KW-0812">Transmembrane</keyword>
<feature type="transmembrane region" description="Helical" evidence="1">
    <location>
        <begin position="100"/>
        <end position="119"/>
    </location>
</feature>
<name>A0A0U1KVV2_9FIRM</name>
<dbReference type="RefSeq" id="WP_021168649.1">
    <property type="nucleotide sequence ID" value="NZ_CTRP01000005.1"/>
</dbReference>
<proteinExistence type="predicted"/>
<organism evidence="2 3">
    <name type="scientific">Sporomusa ovata</name>
    <dbReference type="NCBI Taxonomy" id="2378"/>
    <lineage>
        <taxon>Bacteria</taxon>
        <taxon>Bacillati</taxon>
        <taxon>Bacillota</taxon>
        <taxon>Negativicutes</taxon>
        <taxon>Selenomonadales</taxon>
        <taxon>Sporomusaceae</taxon>
        <taxon>Sporomusa</taxon>
    </lineage>
</organism>
<evidence type="ECO:0000313" key="2">
    <source>
        <dbReference type="EMBL" id="CQR71562.1"/>
    </source>
</evidence>